<evidence type="ECO:0000256" key="2">
    <source>
        <dbReference type="ARBA" id="ARBA00023015"/>
    </source>
</evidence>
<comment type="subcellular location">
    <subcellularLocation>
        <location evidence="1">Nucleus</location>
    </subcellularLocation>
</comment>
<feature type="domain" description="BHLH" evidence="7">
    <location>
        <begin position="71"/>
        <end position="123"/>
    </location>
</feature>
<evidence type="ECO:0000313" key="9">
    <source>
        <dbReference type="Proteomes" id="UP001293254"/>
    </source>
</evidence>
<evidence type="ECO:0000256" key="3">
    <source>
        <dbReference type="ARBA" id="ARBA00023125"/>
    </source>
</evidence>
<accession>A0AAE2CRJ5</accession>
<dbReference type="Proteomes" id="UP001293254">
    <property type="component" value="Unassembled WGS sequence"/>
</dbReference>
<evidence type="ECO:0000259" key="7">
    <source>
        <dbReference type="PROSITE" id="PS50888"/>
    </source>
</evidence>
<dbReference type="SUPFAM" id="SSF47459">
    <property type="entry name" value="HLH, helix-loop-helix DNA-binding domain"/>
    <property type="match status" value="1"/>
</dbReference>
<dbReference type="Pfam" id="PF00010">
    <property type="entry name" value="HLH"/>
    <property type="match status" value="1"/>
</dbReference>
<evidence type="ECO:0000256" key="5">
    <source>
        <dbReference type="ARBA" id="ARBA00023242"/>
    </source>
</evidence>
<proteinExistence type="predicted"/>
<evidence type="ECO:0000256" key="1">
    <source>
        <dbReference type="ARBA" id="ARBA00004123"/>
    </source>
</evidence>
<protein>
    <submittedName>
        <fullName evidence="8">Transcription factor</fullName>
    </submittedName>
</protein>
<sequence length="181" mass="20836">MFPLQSDSWVFEDVPLFLEQDKILEDLLADSAALDLVNEHTAHDQGVKKRPRKASSAVGIQENKDESSNQTKKSMHRDIERQRRQEMSGLYASVRSLLPQEYTKGRRSAADYVGQAVYYIKHMQTKMEEMKTRRDKLKRLSSSSGPAALTDAEDRNSDTISFVQLRERERFRGRSGDLNQQ</sequence>
<dbReference type="GO" id="GO:0090575">
    <property type="term" value="C:RNA polymerase II transcription regulator complex"/>
    <property type="evidence" value="ECO:0007669"/>
    <property type="project" value="TreeGrafter"/>
</dbReference>
<dbReference type="InterPro" id="IPR011598">
    <property type="entry name" value="bHLH_dom"/>
</dbReference>
<dbReference type="GO" id="GO:0000981">
    <property type="term" value="F:DNA-binding transcription factor activity, RNA polymerase II-specific"/>
    <property type="evidence" value="ECO:0007669"/>
    <property type="project" value="TreeGrafter"/>
</dbReference>
<feature type="region of interest" description="Disordered" evidence="6">
    <location>
        <begin position="131"/>
        <end position="161"/>
    </location>
</feature>
<keyword evidence="3" id="KW-0238">DNA-binding</keyword>
<name>A0AAE2CRJ5_9LAMI</name>
<reference evidence="8" key="2">
    <citation type="journal article" date="2024" name="Plant">
        <title>Genomic evolution and insights into agronomic trait innovations of Sesamum species.</title>
        <authorList>
            <person name="Miao H."/>
            <person name="Wang L."/>
            <person name="Qu L."/>
            <person name="Liu H."/>
            <person name="Sun Y."/>
            <person name="Le M."/>
            <person name="Wang Q."/>
            <person name="Wei S."/>
            <person name="Zheng Y."/>
            <person name="Lin W."/>
            <person name="Duan Y."/>
            <person name="Cao H."/>
            <person name="Xiong S."/>
            <person name="Wang X."/>
            <person name="Wei L."/>
            <person name="Li C."/>
            <person name="Ma Q."/>
            <person name="Ju M."/>
            <person name="Zhao R."/>
            <person name="Li G."/>
            <person name="Mu C."/>
            <person name="Tian Q."/>
            <person name="Mei H."/>
            <person name="Zhang T."/>
            <person name="Gao T."/>
            <person name="Zhang H."/>
        </authorList>
    </citation>
    <scope>NUCLEOTIDE SEQUENCE</scope>
    <source>
        <strain evidence="8">3651</strain>
    </source>
</reference>
<feature type="region of interest" description="Disordered" evidence="6">
    <location>
        <begin position="41"/>
        <end position="84"/>
    </location>
</feature>
<keyword evidence="5" id="KW-0539">Nucleus</keyword>
<keyword evidence="9" id="KW-1185">Reference proteome</keyword>
<dbReference type="PROSITE" id="PS50888">
    <property type="entry name" value="BHLH"/>
    <property type="match status" value="1"/>
</dbReference>
<dbReference type="EMBL" id="JACGWO010000003">
    <property type="protein sequence ID" value="KAK4431569.1"/>
    <property type="molecule type" value="Genomic_DNA"/>
</dbReference>
<dbReference type="InterPro" id="IPR036638">
    <property type="entry name" value="HLH_DNA-bd_sf"/>
</dbReference>
<dbReference type="AlphaFoldDB" id="A0AAE2CRJ5"/>
<dbReference type="Gene3D" id="4.10.280.10">
    <property type="entry name" value="Helix-loop-helix DNA-binding domain"/>
    <property type="match status" value="1"/>
</dbReference>
<comment type="caution">
    <text evidence="8">The sequence shown here is derived from an EMBL/GenBank/DDBJ whole genome shotgun (WGS) entry which is preliminary data.</text>
</comment>
<dbReference type="GO" id="GO:0046983">
    <property type="term" value="F:protein dimerization activity"/>
    <property type="evidence" value="ECO:0007669"/>
    <property type="project" value="InterPro"/>
</dbReference>
<keyword evidence="4" id="KW-0804">Transcription</keyword>
<gene>
    <name evidence="8" type="ORF">Salat_0919000</name>
</gene>
<dbReference type="GO" id="GO:0000977">
    <property type="term" value="F:RNA polymerase II transcription regulatory region sequence-specific DNA binding"/>
    <property type="evidence" value="ECO:0007669"/>
    <property type="project" value="TreeGrafter"/>
</dbReference>
<organism evidence="8 9">
    <name type="scientific">Sesamum alatum</name>
    <dbReference type="NCBI Taxonomy" id="300844"/>
    <lineage>
        <taxon>Eukaryota</taxon>
        <taxon>Viridiplantae</taxon>
        <taxon>Streptophyta</taxon>
        <taxon>Embryophyta</taxon>
        <taxon>Tracheophyta</taxon>
        <taxon>Spermatophyta</taxon>
        <taxon>Magnoliopsida</taxon>
        <taxon>eudicotyledons</taxon>
        <taxon>Gunneridae</taxon>
        <taxon>Pentapetalae</taxon>
        <taxon>asterids</taxon>
        <taxon>lamiids</taxon>
        <taxon>Lamiales</taxon>
        <taxon>Pedaliaceae</taxon>
        <taxon>Sesamum</taxon>
    </lineage>
</organism>
<reference evidence="8" key="1">
    <citation type="submission" date="2020-06" db="EMBL/GenBank/DDBJ databases">
        <authorList>
            <person name="Li T."/>
            <person name="Hu X."/>
            <person name="Zhang T."/>
            <person name="Song X."/>
            <person name="Zhang H."/>
            <person name="Dai N."/>
            <person name="Sheng W."/>
            <person name="Hou X."/>
            <person name="Wei L."/>
        </authorList>
    </citation>
    <scope>NUCLEOTIDE SEQUENCE</scope>
    <source>
        <strain evidence="8">3651</strain>
        <tissue evidence="8">Leaf</tissue>
    </source>
</reference>
<keyword evidence="2" id="KW-0805">Transcription regulation</keyword>
<evidence type="ECO:0000256" key="6">
    <source>
        <dbReference type="SAM" id="MobiDB-lite"/>
    </source>
</evidence>
<dbReference type="InterPro" id="IPR015660">
    <property type="entry name" value="MASH1/Ascl1a-like"/>
</dbReference>
<evidence type="ECO:0000256" key="4">
    <source>
        <dbReference type="ARBA" id="ARBA00023163"/>
    </source>
</evidence>
<dbReference type="PANTHER" id="PTHR13935:SF106">
    <property type="entry name" value="ACHAETE-SCUTE COMPLEX PROTEIN T5-RELATED"/>
    <property type="match status" value="1"/>
</dbReference>
<evidence type="ECO:0000313" key="8">
    <source>
        <dbReference type="EMBL" id="KAK4431569.1"/>
    </source>
</evidence>
<dbReference type="PANTHER" id="PTHR13935">
    <property type="entry name" value="ACHAETE-SCUTE TRANSCRIPTION FACTOR-RELATED"/>
    <property type="match status" value="1"/>
</dbReference>